<dbReference type="InterPro" id="IPR036513">
    <property type="entry name" value="STAS_dom_sf"/>
</dbReference>
<proteinExistence type="predicted"/>
<dbReference type="Pfam" id="PF13466">
    <property type="entry name" value="STAS_2"/>
    <property type="match status" value="1"/>
</dbReference>
<dbReference type="Proteomes" id="UP001499942">
    <property type="component" value="Unassembled WGS sequence"/>
</dbReference>
<evidence type="ECO:0000259" key="1">
    <source>
        <dbReference type="PROSITE" id="PS50801"/>
    </source>
</evidence>
<dbReference type="InterPro" id="IPR002645">
    <property type="entry name" value="STAS_dom"/>
</dbReference>
<dbReference type="CDD" id="cd07043">
    <property type="entry name" value="STAS_anti-anti-sigma_factors"/>
    <property type="match status" value="1"/>
</dbReference>
<gene>
    <name evidence="2" type="ORF">GCM10010393_25260</name>
</gene>
<dbReference type="RefSeq" id="WP_344360220.1">
    <property type="nucleotide sequence ID" value="NZ_BAAASR010000015.1"/>
</dbReference>
<protein>
    <recommendedName>
        <fullName evidence="1">STAS domain-containing protein</fullName>
    </recommendedName>
</protein>
<dbReference type="EMBL" id="BAAASR010000015">
    <property type="protein sequence ID" value="GAA2492368.1"/>
    <property type="molecule type" value="Genomic_DNA"/>
</dbReference>
<evidence type="ECO:0000313" key="2">
    <source>
        <dbReference type="EMBL" id="GAA2492368.1"/>
    </source>
</evidence>
<dbReference type="Gene3D" id="3.30.750.24">
    <property type="entry name" value="STAS domain"/>
    <property type="match status" value="1"/>
</dbReference>
<dbReference type="SUPFAM" id="SSF52091">
    <property type="entry name" value="SpoIIaa-like"/>
    <property type="match status" value="1"/>
</dbReference>
<organism evidence="2 3">
    <name type="scientific">Streptomyces gobitricini</name>
    <dbReference type="NCBI Taxonomy" id="68211"/>
    <lineage>
        <taxon>Bacteria</taxon>
        <taxon>Bacillati</taxon>
        <taxon>Actinomycetota</taxon>
        <taxon>Actinomycetes</taxon>
        <taxon>Kitasatosporales</taxon>
        <taxon>Streptomycetaceae</taxon>
        <taxon>Streptomyces</taxon>
    </lineage>
</organism>
<dbReference type="InterPro" id="IPR058548">
    <property type="entry name" value="MlaB-like_STAS"/>
</dbReference>
<keyword evidence="3" id="KW-1185">Reference proteome</keyword>
<name>A0ABN3LY51_9ACTN</name>
<reference evidence="2 3" key="1">
    <citation type="journal article" date="2019" name="Int. J. Syst. Evol. Microbiol.">
        <title>The Global Catalogue of Microorganisms (GCM) 10K type strain sequencing project: providing services to taxonomists for standard genome sequencing and annotation.</title>
        <authorList>
            <consortium name="The Broad Institute Genomics Platform"/>
            <consortium name="The Broad Institute Genome Sequencing Center for Infectious Disease"/>
            <person name="Wu L."/>
            <person name="Ma J."/>
        </authorList>
    </citation>
    <scope>NUCLEOTIDE SEQUENCE [LARGE SCALE GENOMIC DNA]</scope>
    <source>
        <strain evidence="2 3">JCM 5062</strain>
    </source>
</reference>
<evidence type="ECO:0000313" key="3">
    <source>
        <dbReference type="Proteomes" id="UP001499942"/>
    </source>
</evidence>
<comment type="caution">
    <text evidence="2">The sequence shown here is derived from an EMBL/GenBank/DDBJ whole genome shotgun (WGS) entry which is preliminary data.</text>
</comment>
<feature type="domain" description="STAS" evidence="1">
    <location>
        <begin position="4"/>
        <end position="110"/>
    </location>
</feature>
<dbReference type="PROSITE" id="PS50801">
    <property type="entry name" value="STAS"/>
    <property type="match status" value="1"/>
</dbReference>
<sequence length="110" mass="11655">MRAQVQALPDEGGTRIILCAGEFDVATSVLLDAALATAAADTTVTRTVVDLSQVSFADSTLLNALVRGHRTQRLLIAGPLSPKLWRILTLSGLDTALRIAPDLRSTAETE</sequence>
<accession>A0ABN3LY51</accession>